<keyword evidence="17 18" id="KW-0170">Cobalt</keyword>
<evidence type="ECO:0000256" key="11">
    <source>
        <dbReference type="ARBA" id="ARBA00022723"/>
    </source>
</evidence>
<evidence type="ECO:0000256" key="14">
    <source>
        <dbReference type="ARBA" id="ARBA00023027"/>
    </source>
</evidence>
<keyword evidence="14 18" id="KW-0520">NAD</keyword>
<organism evidence="21 22">
    <name type="scientific">Sulfurospirillum tamanense</name>
    <dbReference type="NCBI Taxonomy" id="2813362"/>
    <lineage>
        <taxon>Bacteria</taxon>
        <taxon>Pseudomonadati</taxon>
        <taxon>Campylobacterota</taxon>
        <taxon>Epsilonproteobacteria</taxon>
        <taxon>Campylobacterales</taxon>
        <taxon>Sulfurospirillaceae</taxon>
        <taxon>Sulfurospirillum</taxon>
    </lineage>
</organism>
<dbReference type="InterPro" id="IPR056179">
    <property type="entry name" value="DHQS_C"/>
</dbReference>
<evidence type="ECO:0000313" key="21">
    <source>
        <dbReference type="EMBL" id="MBN2963715.1"/>
    </source>
</evidence>
<reference evidence="21 22" key="3">
    <citation type="submission" date="2021-02" db="EMBL/GenBank/DDBJ databases">
        <authorList>
            <person name="Merkel A.Y."/>
        </authorList>
    </citation>
    <scope>NUCLEOTIDE SEQUENCE [LARGE SCALE GENOMIC DNA]</scope>
    <source>
        <strain evidence="21 22">T05b</strain>
    </source>
</reference>
<feature type="domain" description="3-dehydroquinate synthase C-terminal" evidence="20">
    <location>
        <begin position="173"/>
        <end position="312"/>
    </location>
</feature>
<dbReference type="CDD" id="cd08195">
    <property type="entry name" value="DHQS"/>
    <property type="match status" value="1"/>
</dbReference>
<dbReference type="InterPro" id="IPR030963">
    <property type="entry name" value="DHQ_synth_fam"/>
</dbReference>
<evidence type="ECO:0000256" key="2">
    <source>
        <dbReference type="ARBA" id="ARBA00001911"/>
    </source>
</evidence>
<evidence type="ECO:0000256" key="6">
    <source>
        <dbReference type="ARBA" id="ARBA00005412"/>
    </source>
</evidence>
<comment type="function">
    <text evidence="3 18">Catalyzes the conversion of 3-deoxy-D-arabino-heptulosonate 7-phosphate (DAHP) to dehydroquinate (DHQ).</text>
</comment>
<gene>
    <name evidence="18" type="primary">aroB</name>
    <name evidence="21" type="ORF">JWV37_02890</name>
</gene>
<dbReference type="EMBL" id="JAFHKK010000004">
    <property type="protein sequence ID" value="MBN2963715.1"/>
    <property type="molecule type" value="Genomic_DNA"/>
</dbReference>
<comment type="cofactor">
    <cofactor evidence="2 18">
        <name>NAD(+)</name>
        <dbReference type="ChEBI" id="CHEBI:57540"/>
    </cofactor>
</comment>
<feature type="binding site" evidence="18">
    <location>
        <position position="235"/>
    </location>
    <ligand>
        <name>Zn(2+)</name>
        <dbReference type="ChEBI" id="CHEBI:29105"/>
    </ligand>
</feature>
<dbReference type="PANTHER" id="PTHR43622:SF7">
    <property type="entry name" value="3-DEHYDROQUINATE SYNTHASE, CHLOROPLASTIC"/>
    <property type="match status" value="1"/>
</dbReference>
<keyword evidence="10 18" id="KW-0028">Amino-acid biosynthesis</keyword>
<evidence type="ECO:0000256" key="17">
    <source>
        <dbReference type="ARBA" id="ARBA00023285"/>
    </source>
</evidence>
<evidence type="ECO:0000256" key="4">
    <source>
        <dbReference type="ARBA" id="ARBA00004496"/>
    </source>
</evidence>
<dbReference type="Pfam" id="PF01761">
    <property type="entry name" value="DHQ_synthase"/>
    <property type="match status" value="1"/>
</dbReference>
<feature type="binding site" evidence="18">
    <location>
        <position position="143"/>
    </location>
    <ligand>
        <name>NAD(+)</name>
        <dbReference type="ChEBI" id="CHEBI:57540"/>
    </ligand>
</feature>
<dbReference type="Gene3D" id="3.40.50.1970">
    <property type="match status" value="1"/>
</dbReference>
<evidence type="ECO:0000259" key="20">
    <source>
        <dbReference type="Pfam" id="PF24621"/>
    </source>
</evidence>
<dbReference type="Proteomes" id="UP000703590">
    <property type="component" value="Unassembled WGS sequence"/>
</dbReference>
<proteinExistence type="inferred from homology"/>
<reference evidence="21 22" key="2">
    <citation type="submission" date="2021-02" db="EMBL/GenBank/DDBJ databases">
        <title>Sulfurospirillum tamanensis sp. nov.</title>
        <authorList>
            <person name="Frolova A."/>
            <person name="Merkel A."/>
            <person name="Slobodkin A."/>
        </authorList>
    </citation>
    <scope>NUCLEOTIDE SEQUENCE [LARGE SCALE GENOMIC DNA]</scope>
    <source>
        <strain evidence="21 22">T05b</strain>
    </source>
</reference>
<dbReference type="PIRSF" id="PIRSF001455">
    <property type="entry name" value="DHQ_synth"/>
    <property type="match status" value="1"/>
</dbReference>
<feature type="binding site" evidence="18">
    <location>
        <position position="176"/>
    </location>
    <ligand>
        <name>Zn(2+)</name>
        <dbReference type="ChEBI" id="CHEBI:29105"/>
    </ligand>
</feature>
<feature type="binding site" evidence="18">
    <location>
        <begin position="97"/>
        <end position="101"/>
    </location>
    <ligand>
        <name>NAD(+)</name>
        <dbReference type="ChEBI" id="CHEBI:57540"/>
    </ligand>
</feature>
<reference evidence="22" key="1">
    <citation type="submission" date="2021-02" db="EMBL/GenBank/DDBJ databases">
        <title>Sulfurospirillum tamanensis sp. nov.</title>
        <authorList>
            <person name="Merkel A.Y."/>
        </authorList>
    </citation>
    <scope>NUCLEOTIDE SEQUENCE [LARGE SCALE GENOMIC DNA]</scope>
    <source>
        <strain evidence="22">T05b</strain>
    </source>
</reference>
<dbReference type="RefSeq" id="WP_205458157.1">
    <property type="nucleotide sequence ID" value="NZ_JAFHKK010000004.1"/>
</dbReference>
<feature type="binding site" evidence="18">
    <location>
        <position position="252"/>
    </location>
    <ligand>
        <name>Zn(2+)</name>
        <dbReference type="ChEBI" id="CHEBI:29105"/>
    </ligand>
</feature>
<evidence type="ECO:0000259" key="19">
    <source>
        <dbReference type="Pfam" id="PF01761"/>
    </source>
</evidence>
<feature type="binding site" evidence="18">
    <location>
        <position position="134"/>
    </location>
    <ligand>
        <name>NAD(+)</name>
        <dbReference type="ChEBI" id="CHEBI:57540"/>
    </ligand>
</feature>
<evidence type="ECO:0000256" key="5">
    <source>
        <dbReference type="ARBA" id="ARBA00004661"/>
    </source>
</evidence>
<feature type="binding site" evidence="18">
    <location>
        <begin position="121"/>
        <end position="122"/>
    </location>
    <ligand>
        <name>NAD(+)</name>
        <dbReference type="ChEBI" id="CHEBI:57540"/>
    </ligand>
</feature>
<evidence type="ECO:0000256" key="16">
    <source>
        <dbReference type="ARBA" id="ARBA00023239"/>
    </source>
</evidence>
<keyword evidence="11 18" id="KW-0479">Metal-binding</keyword>
<feature type="binding site" evidence="18">
    <location>
        <begin position="161"/>
        <end position="164"/>
    </location>
    <ligand>
        <name>NAD(+)</name>
        <dbReference type="ChEBI" id="CHEBI:57540"/>
    </ligand>
</feature>
<evidence type="ECO:0000256" key="10">
    <source>
        <dbReference type="ARBA" id="ARBA00022605"/>
    </source>
</evidence>
<evidence type="ECO:0000256" key="8">
    <source>
        <dbReference type="ARBA" id="ARBA00017684"/>
    </source>
</evidence>
<dbReference type="PANTHER" id="PTHR43622">
    <property type="entry name" value="3-DEHYDROQUINATE SYNTHASE"/>
    <property type="match status" value="1"/>
</dbReference>
<comment type="similarity">
    <text evidence="6 18">Belongs to the sugar phosphate cyclases superfamily. Dehydroquinate synthase family.</text>
</comment>
<comment type="pathway">
    <text evidence="5 18">Metabolic intermediate biosynthesis; chorismate biosynthesis; chorismate from D-erythrose 4-phosphate and phosphoenolpyruvate: step 2/7.</text>
</comment>
<keyword evidence="12 18" id="KW-0547">Nucleotide-binding</keyword>
<sequence length="348" mass="38100">MKIAVDFSPAQSHNYAVHIDALERLSFSGKVAIVTNPKVAGLHLKTLLGHIEAKELYIITVPDGETHKTLANVEYIIENLLNHRFDRNATLIAFGGGVVGDMVGFAAAIFQRGIKFIQIPTTLLSQVDASVGGKTGVNNRFGKNLVGAFHQPSAVYCESAFLATLPSREFGAGVAEIIKMAVTFDAEFFAFLEKNNLHETSHLQNAVARSIAIKANVVAQDEREAGVRAVLNYGHTFGHVIENETGYGRFLHGEAVAIGMRMANALARKLGYIGDEEEERISTLLRSYGLHFSYPVANPEAFYQAFFLDKKSLDATIAFILPKGIGNYTIVKDAPKETVLEVLQEFDR</sequence>
<keyword evidence="15 18" id="KW-0057">Aromatic amino acid biosynthesis</keyword>
<evidence type="ECO:0000256" key="18">
    <source>
        <dbReference type="HAMAP-Rule" id="MF_00110"/>
    </source>
</evidence>
<evidence type="ECO:0000256" key="15">
    <source>
        <dbReference type="ARBA" id="ARBA00023141"/>
    </source>
</evidence>
<dbReference type="Pfam" id="PF24621">
    <property type="entry name" value="DHQS_C"/>
    <property type="match status" value="1"/>
</dbReference>
<evidence type="ECO:0000256" key="12">
    <source>
        <dbReference type="ARBA" id="ARBA00022741"/>
    </source>
</evidence>
<comment type="cofactor">
    <cofactor evidence="18">
        <name>Co(2+)</name>
        <dbReference type="ChEBI" id="CHEBI:48828"/>
    </cofactor>
    <cofactor evidence="18">
        <name>Zn(2+)</name>
        <dbReference type="ChEBI" id="CHEBI:29105"/>
    </cofactor>
    <text evidence="18">Binds 1 divalent metal cation per subunit. Can use either Co(2+) or Zn(2+).</text>
</comment>
<dbReference type="InterPro" id="IPR016037">
    <property type="entry name" value="DHQ_synth_AroB"/>
</dbReference>
<evidence type="ECO:0000256" key="9">
    <source>
        <dbReference type="ARBA" id="ARBA00022490"/>
    </source>
</evidence>
<keyword evidence="16 18" id="KW-0456">Lyase</keyword>
<dbReference type="Gene3D" id="1.20.1090.10">
    <property type="entry name" value="Dehydroquinate synthase-like - alpha domain"/>
    <property type="match status" value="1"/>
</dbReference>
<feature type="domain" description="3-dehydroquinate synthase N-terminal" evidence="19">
    <location>
        <begin position="59"/>
        <end position="170"/>
    </location>
</feature>
<dbReference type="EC" id="4.2.3.4" evidence="7 18"/>
<evidence type="ECO:0000256" key="7">
    <source>
        <dbReference type="ARBA" id="ARBA00013031"/>
    </source>
</evidence>
<comment type="catalytic activity">
    <reaction evidence="1 18">
        <text>7-phospho-2-dehydro-3-deoxy-D-arabino-heptonate = 3-dehydroquinate + phosphate</text>
        <dbReference type="Rhea" id="RHEA:21968"/>
        <dbReference type="ChEBI" id="CHEBI:32364"/>
        <dbReference type="ChEBI" id="CHEBI:43474"/>
        <dbReference type="ChEBI" id="CHEBI:58394"/>
        <dbReference type="EC" id="4.2.3.4"/>
    </reaction>
</comment>
<comment type="subcellular location">
    <subcellularLocation>
        <location evidence="4 18">Cytoplasm</location>
    </subcellularLocation>
</comment>
<dbReference type="InterPro" id="IPR050071">
    <property type="entry name" value="Dehydroquinate_synthase"/>
</dbReference>
<keyword evidence="9 18" id="KW-0963">Cytoplasm</keyword>
<dbReference type="GO" id="GO:0003856">
    <property type="term" value="F:3-dehydroquinate synthase activity"/>
    <property type="evidence" value="ECO:0007669"/>
    <property type="project" value="UniProtKB-EC"/>
</dbReference>
<dbReference type="HAMAP" id="MF_00110">
    <property type="entry name" value="DHQ_synthase"/>
    <property type="match status" value="1"/>
</dbReference>
<protein>
    <recommendedName>
        <fullName evidence="8 18">3-dehydroquinate synthase</fullName>
        <shortName evidence="18">DHQS</shortName>
        <ecNumber evidence="7 18">4.2.3.4</ecNumber>
    </recommendedName>
</protein>
<evidence type="ECO:0000313" key="22">
    <source>
        <dbReference type="Proteomes" id="UP000703590"/>
    </source>
</evidence>
<comment type="caution">
    <text evidence="21">The sequence shown here is derived from an EMBL/GenBank/DDBJ whole genome shotgun (WGS) entry which is preliminary data.</text>
</comment>
<name>A0ABS2WQ10_9BACT</name>
<evidence type="ECO:0000256" key="1">
    <source>
        <dbReference type="ARBA" id="ARBA00001393"/>
    </source>
</evidence>
<keyword evidence="13 18" id="KW-0862">Zinc</keyword>
<dbReference type="NCBIfam" id="TIGR01357">
    <property type="entry name" value="aroB"/>
    <property type="match status" value="1"/>
</dbReference>
<keyword evidence="22" id="KW-1185">Reference proteome</keyword>
<feature type="binding site" evidence="18">
    <location>
        <begin position="63"/>
        <end position="68"/>
    </location>
    <ligand>
        <name>NAD(+)</name>
        <dbReference type="ChEBI" id="CHEBI:57540"/>
    </ligand>
</feature>
<evidence type="ECO:0000256" key="13">
    <source>
        <dbReference type="ARBA" id="ARBA00022833"/>
    </source>
</evidence>
<dbReference type="SUPFAM" id="SSF56796">
    <property type="entry name" value="Dehydroquinate synthase-like"/>
    <property type="match status" value="1"/>
</dbReference>
<evidence type="ECO:0000256" key="3">
    <source>
        <dbReference type="ARBA" id="ARBA00003485"/>
    </source>
</evidence>
<dbReference type="InterPro" id="IPR030960">
    <property type="entry name" value="DHQS/DOIS_N"/>
</dbReference>
<accession>A0ABS2WQ10</accession>